<keyword evidence="3" id="KW-0342">GTP-binding</keyword>
<protein>
    <submittedName>
        <fullName evidence="4">Rab GTP-binding protein, putative</fullName>
    </submittedName>
</protein>
<comment type="similarity">
    <text evidence="1">Belongs to the small GTPase superfamily. Rab family.</text>
</comment>
<dbReference type="Pfam" id="PF00071">
    <property type="entry name" value="Ras"/>
    <property type="match status" value="1"/>
</dbReference>
<dbReference type="PANTHER" id="PTHR47981">
    <property type="entry name" value="RAB FAMILY"/>
    <property type="match status" value="1"/>
</dbReference>
<keyword evidence="2" id="KW-0547">Nucleotide-binding</keyword>
<dbReference type="InterPro" id="IPR027417">
    <property type="entry name" value="P-loop_NTPase"/>
</dbReference>
<dbReference type="EMBL" id="CYKH01001891">
    <property type="protein sequence ID" value="CUG91132.1"/>
    <property type="molecule type" value="Genomic_DNA"/>
</dbReference>
<dbReference type="InterPro" id="IPR001806">
    <property type="entry name" value="Small_GTPase"/>
</dbReference>
<dbReference type="SUPFAM" id="SSF49599">
    <property type="entry name" value="TRAF domain-like"/>
    <property type="match status" value="1"/>
</dbReference>
<evidence type="ECO:0000313" key="4">
    <source>
        <dbReference type="EMBL" id="CUG91132.1"/>
    </source>
</evidence>
<evidence type="ECO:0000256" key="1">
    <source>
        <dbReference type="ARBA" id="ARBA00006270"/>
    </source>
</evidence>
<dbReference type="Gene3D" id="3.40.50.300">
    <property type="entry name" value="P-loop containing nucleotide triphosphate hydrolases"/>
    <property type="match status" value="1"/>
</dbReference>
<dbReference type="VEuPathDB" id="TriTrypDB:BSAL_30360"/>
<dbReference type="PRINTS" id="PR00449">
    <property type="entry name" value="RASTRNSFRMNG"/>
</dbReference>
<dbReference type="SUPFAM" id="SSF52540">
    <property type="entry name" value="P-loop containing nucleoside triphosphate hydrolases"/>
    <property type="match status" value="1"/>
</dbReference>
<evidence type="ECO:0000256" key="2">
    <source>
        <dbReference type="ARBA" id="ARBA00022741"/>
    </source>
</evidence>
<dbReference type="SMART" id="SM00175">
    <property type="entry name" value="RAB"/>
    <property type="match status" value="1"/>
</dbReference>
<dbReference type="AlphaFoldDB" id="A0A0S4JRI4"/>
<dbReference type="PROSITE" id="PS51419">
    <property type="entry name" value="RAB"/>
    <property type="match status" value="1"/>
</dbReference>
<evidence type="ECO:0000256" key="3">
    <source>
        <dbReference type="ARBA" id="ARBA00023134"/>
    </source>
</evidence>
<name>A0A0S4JRI4_BODSA</name>
<dbReference type="GO" id="GO:0003924">
    <property type="term" value="F:GTPase activity"/>
    <property type="evidence" value="ECO:0007669"/>
    <property type="project" value="InterPro"/>
</dbReference>
<dbReference type="GO" id="GO:0005525">
    <property type="term" value="F:GTP binding"/>
    <property type="evidence" value="ECO:0007669"/>
    <property type="project" value="UniProtKB-KW"/>
</dbReference>
<dbReference type="Gene3D" id="3.30.40.10">
    <property type="entry name" value="Zinc/RING finger domain, C3HC4 (zinc finger)"/>
    <property type="match status" value="1"/>
</dbReference>
<dbReference type="InterPro" id="IPR013083">
    <property type="entry name" value="Znf_RING/FYVE/PHD"/>
</dbReference>
<accession>A0A0S4JRI4</accession>
<dbReference type="PANTHER" id="PTHR47981:SF20">
    <property type="entry name" value="RAS-RELATED PROTEIN RAB-7A"/>
    <property type="match status" value="1"/>
</dbReference>
<gene>
    <name evidence="4" type="ORF">BSAL_30360</name>
</gene>
<reference evidence="5" key="1">
    <citation type="submission" date="2015-09" db="EMBL/GenBank/DDBJ databases">
        <authorList>
            <consortium name="Pathogen Informatics"/>
        </authorList>
    </citation>
    <scope>NUCLEOTIDE SEQUENCE [LARGE SCALE GENOMIC DNA]</scope>
    <source>
        <strain evidence="5">Lake Konstanz</strain>
    </source>
</reference>
<keyword evidence="5" id="KW-1185">Reference proteome</keyword>
<sequence>MSSISVVLLGDAYAGKSLLAQKLVSVGVYDDAVQLKSLLAQKLVSVGVYDDAVQLSSTTSLEEFVKLPYRPTIGADRLCGADLRFQRAPIDFIVWDYPGNERLRTVVPSAKVCADVCVLVLDCTNDESLDHLDAWHDEYLHMCCADTIAPPMFVVVLTKCDAPVERRKIDKETVARWCSREYVDPTLWPKDVVGQTAHCPPVVEVSAIASTGIQSLFEVICHRGLMRQALAKRLEPMMMDATKDVLTASRTGASWCCAVVGEVRPLPVDMYAETVLQRVDTDGGELLAWNAPYPMLSGNTVACRLCHAAVINVKVSDNVSLQSIRLWQEVIMREGHIRDVHSIAWIVVGWHTSSRSVEASLALSQYCEQHGMMFSEIPIFHQVADCDRLWSRIAAFTRDFTEKLLLTRSQEHGGCGTQTCPNTPCPWIGRADALDRHHSVCDHFPISCRYEGCFHVGPRGDRESHEKVCAQRPPSCHFCQIPYHGSLYEHLLKCTMRAAFEDTHIPCPMASIGCTSTLVKRGDIKDHIDGERVEHLQLLAAAVARQQSDMLEQDRRHRAELENIKEQHARQTQALMGEIVLARTVTEKQHESIKDLNIQLRLMWEELDQLKASSQAAARL</sequence>
<evidence type="ECO:0000313" key="5">
    <source>
        <dbReference type="Proteomes" id="UP000051952"/>
    </source>
</evidence>
<organism evidence="4 5">
    <name type="scientific">Bodo saltans</name>
    <name type="common">Flagellated protozoan</name>
    <dbReference type="NCBI Taxonomy" id="75058"/>
    <lineage>
        <taxon>Eukaryota</taxon>
        <taxon>Discoba</taxon>
        <taxon>Euglenozoa</taxon>
        <taxon>Kinetoplastea</taxon>
        <taxon>Metakinetoplastina</taxon>
        <taxon>Eubodonida</taxon>
        <taxon>Bodonidae</taxon>
        <taxon>Bodo</taxon>
    </lineage>
</organism>
<proteinExistence type="inferred from homology"/>
<dbReference type="Proteomes" id="UP000051952">
    <property type="component" value="Unassembled WGS sequence"/>
</dbReference>